<dbReference type="PROSITE" id="PS51419">
    <property type="entry name" value="RAB"/>
    <property type="match status" value="1"/>
</dbReference>
<evidence type="ECO:0000256" key="2">
    <source>
        <dbReference type="SAM" id="SignalP"/>
    </source>
</evidence>
<feature type="signal peptide" evidence="2">
    <location>
        <begin position="1"/>
        <end position="18"/>
    </location>
</feature>
<dbReference type="SMART" id="SM00175">
    <property type="entry name" value="RAB"/>
    <property type="match status" value="1"/>
</dbReference>
<dbReference type="AlphaFoldDB" id="A0A818XT64"/>
<keyword evidence="2" id="KW-0732">Signal</keyword>
<accession>A0A818XT64</accession>
<dbReference type="GO" id="GO:0003924">
    <property type="term" value="F:GTPase activity"/>
    <property type="evidence" value="ECO:0007669"/>
    <property type="project" value="InterPro"/>
</dbReference>
<dbReference type="InterPro" id="IPR027417">
    <property type="entry name" value="P-loop_NTPase"/>
</dbReference>
<sequence>MVSYFSLILNLYIDTVQSDLSDRREVQKEEGEAFARDHGLIFIETSAKTAVNVEDAFIKTAREICNKIDDGVFDLTNEMCGIKIHHKLPNENPNTRRNSNPNQTSGCFDYSYQSYRL</sequence>
<evidence type="ECO:0000256" key="1">
    <source>
        <dbReference type="SAM" id="MobiDB-lite"/>
    </source>
</evidence>
<feature type="region of interest" description="Disordered" evidence="1">
    <location>
        <begin position="86"/>
        <end position="107"/>
    </location>
</feature>
<dbReference type="EMBL" id="CAJOBE010001448">
    <property type="protein sequence ID" value="CAF3744820.1"/>
    <property type="molecule type" value="Genomic_DNA"/>
</dbReference>
<dbReference type="Gene3D" id="3.40.50.300">
    <property type="entry name" value="P-loop containing nucleotide triphosphate hydrolases"/>
    <property type="match status" value="1"/>
</dbReference>
<dbReference type="GO" id="GO:0005525">
    <property type="term" value="F:GTP binding"/>
    <property type="evidence" value="ECO:0007669"/>
    <property type="project" value="InterPro"/>
</dbReference>
<dbReference type="Proteomes" id="UP000663874">
    <property type="component" value="Unassembled WGS sequence"/>
</dbReference>
<organism evidence="3 4">
    <name type="scientific">Rotaria sordida</name>
    <dbReference type="NCBI Taxonomy" id="392033"/>
    <lineage>
        <taxon>Eukaryota</taxon>
        <taxon>Metazoa</taxon>
        <taxon>Spiralia</taxon>
        <taxon>Gnathifera</taxon>
        <taxon>Rotifera</taxon>
        <taxon>Eurotatoria</taxon>
        <taxon>Bdelloidea</taxon>
        <taxon>Philodinida</taxon>
        <taxon>Philodinidae</taxon>
        <taxon>Rotaria</taxon>
    </lineage>
</organism>
<evidence type="ECO:0000313" key="3">
    <source>
        <dbReference type="EMBL" id="CAF3744820.1"/>
    </source>
</evidence>
<dbReference type="PANTHER" id="PTHR47979">
    <property type="entry name" value="DRAB11-RELATED"/>
    <property type="match status" value="1"/>
</dbReference>
<dbReference type="InterPro" id="IPR001806">
    <property type="entry name" value="Small_GTPase"/>
</dbReference>
<evidence type="ECO:0000313" key="4">
    <source>
        <dbReference type="Proteomes" id="UP000663874"/>
    </source>
</evidence>
<gene>
    <name evidence="3" type="ORF">FNK824_LOCUS11902</name>
</gene>
<feature type="chain" id="PRO_5032439527" evidence="2">
    <location>
        <begin position="19"/>
        <end position="117"/>
    </location>
</feature>
<reference evidence="3" key="1">
    <citation type="submission" date="2021-02" db="EMBL/GenBank/DDBJ databases">
        <authorList>
            <person name="Nowell W R."/>
        </authorList>
    </citation>
    <scope>NUCLEOTIDE SEQUENCE</scope>
</reference>
<dbReference type="SUPFAM" id="SSF52540">
    <property type="entry name" value="P-loop containing nucleoside triphosphate hydrolases"/>
    <property type="match status" value="1"/>
</dbReference>
<dbReference type="Pfam" id="PF00071">
    <property type="entry name" value="Ras"/>
    <property type="match status" value="1"/>
</dbReference>
<proteinExistence type="predicted"/>
<feature type="compositionally biased region" description="Polar residues" evidence="1">
    <location>
        <begin position="91"/>
        <end position="107"/>
    </location>
</feature>
<protein>
    <submittedName>
        <fullName evidence="3">Uncharacterized protein</fullName>
    </submittedName>
</protein>
<dbReference type="InterPro" id="IPR050209">
    <property type="entry name" value="Rab_GTPases_membrane_traffic"/>
</dbReference>
<comment type="caution">
    <text evidence="3">The sequence shown here is derived from an EMBL/GenBank/DDBJ whole genome shotgun (WGS) entry which is preliminary data.</text>
</comment>
<dbReference type="PROSITE" id="PS51421">
    <property type="entry name" value="RAS"/>
    <property type="match status" value="1"/>
</dbReference>
<name>A0A818XT64_9BILA</name>